<comment type="caution">
    <text evidence="1">The sequence shown here is derived from an EMBL/GenBank/DDBJ whole genome shotgun (WGS) entry which is preliminary data.</text>
</comment>
<dbReference type="RefSeq" id="WP_153042308.1">
    <property type="nucleotide sequence ID" value="NZ_JBHSYQ010000006.1"/>
</dbReference>
<gene>
    <name evidence="1" type="ORF">ACFQHR_13535</name>
</gene>
<accession>A0ABW2DNP7</accession>
<evidence type="ECO:0008006" key="3">
    <source>
        <dbReference type="Google" id="ProtNLM"/>
    </source>
</evidence>
<sequence>MSNPYRLILLEDDKAFAGMICQALDKQNLYSKPIELRTFSYDEYERQFNEVRNSTREIIVFGGRESLNFEPDSLLLTKLLAQQVRTHAYVLVPALMGPNILKLWHPGVSGIIERGESAKTWLVAALQRLQLRQQTRTSSSSRRMGSSAEQSGGFFSQAKAAFFSFFV</sequence>
<name>A0ABW2DNP7_9BACT</name>
<organism evidence="1 2">
    <name type="scientific">Rufibacter roseus</name>
    <dbReference type="NCBI Taxonomy" id="1567108"/>
    <lineage>
        <taxon>Bacteria</taxon>
        <taxon>Pseudomonadati</taxon>
        <taxon>Bacteroidota</taxon>
        <taxon>Cytophagia</taxon>
        <taxon>Cytophagales</taxon>
        <taxon>Hymenobacteraceae</taxon>
        <taxon>Rufibacter</taxon>
    </lineage>
</organism>
<keyword evidence="2" id="KW-1185">Reference proteome</keyword>
<proteinExistence type="predicted"/>
<evidence type="ECO:0000313" key="1">
    <source>
        <dbReference type="EMBL" id="MFC6998655.1"/>
    </source>
</evidence>
<reference evidence="2" key="1">
    <citation type="journal article" date="2019" name="Int. J. Syst. Evol. Microbiol.">
        <title>The Global Catalogue of Microorganisms (GCM) 10K type strain sequencing project: providing services to taxonomists for standard genome sequencing and annotation.</title>
        <authorList>
            <consortium name="The Broad Institute Genomics Platform"/>
            <consortium name="The Broad Institute Genome Sequencing Center for Infectious Disease"/>
            <person name="Wu L."/>
            <person name="Ma J."/>
        </authorList>
    </citation>
    <scope>NUCLEOTIDE SEQUENCE [LARGE SCALE GENOMIC DNA]</scope>
    <source>
        <strain evidence="2">CGMCC 4.7393</strain>
    </source>
</reference>
<evidence type="ECO:0000313" key="2">
    <source>
        <dbReference type="Proteomes" id="UP001596405"/>
    </source>
</evidence>
<dbReference type="Proteomes" id="UP001596405">
    <property type="component" value="Unassembled WGS sequence"/>
</dbReference>
<dbReference type="EMBL" id="JBHSYQ010000006">
    <property type="protein sequence ID" value="MFC6998655.1"/>
    <property type="molecule type" value="Genomic_DNA"/>
</dbReference>
<protein>
    <recommendedName>
        <fullName evidence="3">Response regulatory domain-containing protein</fullName>
    </recommendedName>
</protein>